<dbReference type="InterPro" id="IPR057204">
    <property type="entry name" value="DUF7882"/>
</dbReference>
<feature type="domain" description="DUF7882" evidence="1">
    <location>
        <begin position="1"/>
        <end position="94"/>
    </location>
</feature>
<dbReference type="OrthoDB" id="5123855at2"/>
<accession>A0A1H1YFL5</accession>
<evidence type="ECO:0000259" key="1">
    <source>
        <dbReference type="Pfam" id="PF25355"/>
    </source>
</evidence>
<reference evidence="2" key="3">
    <citation type="submission" date="2022-06" db="EMBL/GenBank/DDBJ databases">
        <title>Genomic Encyclopedia of Type Strains, Phase III (KMG-III): the genomes of soil and plant-associated and newly described type strains.</title>
        <authorList>
            <person name="Whitman W."/>
        </authorList>
    </citation>
    <scope>NUCLEOTIDE SEQUENCE</scope>
    <source>
        <strain evidence="2">CPCC 202695</strain>
    </source>
</reference>
<evidence type="ECO:0000313" key="4">
    <source>
        <dbReference type="Proteomes" id="UP000199482"/>
    </source>
</evidence>
<protein>
    <recommendedName>
        <fullName evidence="1">DUF7882 domain-containing protein</fullName>
    </recommendedName>
</protein>
<evidence type="ECO:0000313" key="2">
    <source>
        <dbReference type="EMBL" id="MCP2366675.1"/>
    </source>
</evidence>
<name>A0A1H1YFL5_9MICO</name>
<dbReference type="Proteomes" id="UP000893823">
    <property type="component" value="Unassembled WGS sequence"/>
</dbReference>
<reference evidence="3" key="1">
    <citation type="submission" date="2016-10" db="EMBL/GenBank/DDBJ databases">
        <authorList>
            <person name="de Groot N.N."/>
        </authorList>
    </citation>
    <scope>NUCLEOTIDE SEQUENCE [LARGE SCALE GENOMIC DNA]</scope>
    <source>
        <strain evidence="3">CPCC 202695</strain>
    </source>
</reference>
<dbReference type="AlphaFoldDB" id="A0A1H1YFL5"/>
<dbReference type="RefSeq" id="WP_092673529.1">
    <property type="nucleotide sequence ID" value="NZ_BMDN01000001.1"/>
</dbReference>
<dbReference type="Pfam" id="PF25355">
    <property type="entry name" value="DUF7882"/>
    <property type="match status" value="1"/>
</dbReference>
<evidence type="ECO:0000313" key="5">
    <source>
        <dbReference type="Proteomes" id="UP000893823"/>
    </source>
</evidence>
<dbReference type="EMBL" id="SODL02000001">
    <property type="protein sequence ID" value="MCP2366675.1"/>
    <property type="molecule type" value="Genomic_DNA"/>
</dbReference>
<keyword evidence="5" id="KW-1185">Reference proteome</keyword>
<evidence type="ECO:0000313" key="3">
    <source>
        <dbReference type="EMBL" id="SDT20194.1"/>
    </source>
</evidence>
<gene>
    <name evidence="2" type="ORF">BCL57_000817</name>
    <name evidence="3" type="ORF">SAMN04489721_2750</name>
</gene>
<dbReference type="EMBL" id="LT629755">
    <property type="protein sequence ID" value="SDT20194.1"/>
    <property type="molecule type" value="Genomic_DNA"/>
</dbReference>
<reference evidence="4" key="2">
    <citation type="submission" date="2016-10" db="EMBL/GenBank/DDBJ databases">
        <authorList>
            <person name="Varghese N."/>
            <person name="Submissions S."/>
        </authorList>
    </citation>
    <scope>NUCLEOTIDE SEQUENCE [LARGE SCALE GENOMIC DNA]</scope>
    <source>
        <strain evidence="4">CPCC 202695</strain>
    </source>
</reference>
<proteinExistence type="predicted"/>
<sequence>MGSLYYGSSSEPIQIPDSLLAHVKVVLTTKFRRKERLTLSLVTPGSSQGGRTTLWLDPSIPLRFVFDSADAPALDGTLLRQLADAANSVRGLVIELDSVEQQRALEAPVLAAVG</sequence>
<organism evidence="3 4">
    <name type="scientific">Agromyces flavus</name>
    <dbReference type="NCBI Taxonomy" id="589382"/>
    <lineage>
        <taxon>Bacteria</taxon>
        <taxon>Bacillati</taxon>
        <taxon>Actinomycetota</taxon>
        <taxon>Actinomycetes</taxon>
        <taxon>Micrococcales</taxon>
        <taxon>Microbacteriaceae</taxon>
        <taxon>Agromyces</taxon>
    </lineage>
</organism>
<dbReference type="Proteomes" id="UP000199482">
    <property type="component" value="Chromosome I"/>
</dbReference>